<organism evidence="2 3">
    <name type="scientific">Chaetoceros tenuissimus</name>
    <dbReference type="NCBI Taxonomy" id="426638"/>
    <lineage>
        <taxon>Eukaryota</taxon>
        <taxon>Sar</taxon>
        <taxon>Stramenopiles</taxon>
        <taxon>Ochrophyta</taxon>
        <taxon>Bacillariophyta</taxon>
        <taxon>Coscinodiscophyceae</taxon>
        <taxon>Chaetocerotophycidae</taxon>
        <taxon>Chaetocerotales</taxon>
        <taxon>Chaetocerotaceae</taxon>
        <taxon>Chaetoceros</taxon>
    </lineage>
</organism>
<feature type="region of interest" description="Disordered" evidence="1">
    <location>
        <begin position="76"/>
        <end position="103"/>
    </location>
</feature>
<sequence>MAIHNMDDYTLINHLQNPSLAENPNKPFQEHTVLLHKYLCTVYEMLQTTHHDEFQAAIAADHKLAYSELQPLQIPPEEESEHDKEVALALQSSEDDSTAMQLF</sequence>
<comment type="caution">
    <text evidence="2">The sequence shown here is derived from an EMBL/GenBank/DDBJ whole genome shotgun (WGS) entry which is preliminary data.</text>
</comment>
<evidence type="ECO:0000313" key="3">
    <source>
        <dbReference type="Proteomes" id="UP001054902"/>
    </source>
</evidence>
<evidence type="ECO:0000313" key="2">
    <source>
        <dbReference type="EMBL" id="GFH51980.1"/>
    </source>
</evidence>
<reference evidence="2 3" key="1">
    <citation type="journal article" date="2021" name="Sci. Rep.">
        <title>The genome of the diatom Chaetoceros tenuissimus carries an ancient integrated fragment of an extant virus.</title>
        <authorList>
            <person name="Hongo Y."/>
            <person name="Kimura K."/>
            <person name="Takaki Y."/>
            <person name="Yoshida Y."/>
            <person name="Baba S."/>
            <person name="Kobayashi G."/>
            <person name="Nagasaki K."/>
            <person name="Hano T."/>
            <person name="Tomaru Y."/>
        </authorList>
    </citation>
    <scope>NUCLEOTIDE SEQUENCE [LARGE SCALE GENOMIC DNA]</scope>
    <source>
        <strain evidence="2 3">NIES-3715</strain>
    </source>
</reference>
<accession>A0AAD3H6A4</accession>
<gene>
    <name evidence="2" type="ORF">CTEN210_08456</name>
</gene>
<proteinExistence type="predicted"/>
<protein>
    <submittedName>
        <fullName evidence="2">Uncharacterized protein</fullName>
    </submittedName>
</protein>
<name>A0AAD3H6A4_9STRA</name>
<dbReference type="Proteomes" id="UP001054902">
    <property type="component" value="Unassembled WGS sequence"/>
</dbReference>
<keyword evidence="3" id="KW-1185">Reference proteome</keyword>
<evidence type="ECO:0000256" key="1">
    <source>
        <dbReference type="SAM" id="MobiDB-lite"/>
    </source>
</evidence>
<dbReference type="AlphaFoldDB" id="A0AAD3H6A4"/>
<dbReference type="EMBL" id="BLLK01000045">
    <property type="protein sequence ID" value="GFH51980.1"/>
    <property type="molecule type" value="Genomic_DNA"/>
</dbReference>